<dbReference type="Gene3D" id="1.50.10.20">
    <property type="match status" value="1"/>
</dbReference>
<gene>
    <name evidence="2" type="ORF">HD600_000916</name>
</gene>
<dbReference type="Pfam" id="PF07944">
    <property type="entry name" value="Beta-AFase-like_GH127_cat"/>
    <property type="match status" value="1"/>
</dbReference>
<protein>
    <submittedName>
        <fullName evidence="2">DUF1680 family protein</fullName>
    </submittedName>
</protein>
<dbReference type="SUPFAM" id="SSF48208">
    <property type="entry name" value="Six-hairpin glycosidases"/>
    <property type="match status" value="1"/>
</dbReference>
<dbReference type="EMBL" id="JACHMU010000001">
    <property type="protein sequence ID" value="MBB5742419.1"/>
    <property type="molecule type" value="Genomic_DNA"/>
</dbReference>
<dbReference type="GO" id="GO:0005975">
    <property type="term" value="P:carbohydrate metabolic process"/>
    <property type="evidence" value="ECO:0007669"/>
    <property type="project" value="InterPro"/>
</dbReference>
<dbReference type="InterPro" id="IPR008928">
    <property type="entry name" value="6-hairpin_glycosidase_sf"/>
</dbReference>
<comment type="caution">
    <text evidence="2">The sequence shown here is derived from an EMBL/GenBank/DDBJ whole genome shotgun (WGS) entry which is preliminary data.</text>
</comment>
<name>A0A7W9CB86_9MICO</name>
<organism evidence="2 3">
    <name type="scientific">Microbacterium ginsengiterrae</name>
    <dbReference type="NCBI Taxonomy" id="546115"/>
    <lineage>
        <taxon>Bacteria</taxon>
        <taxon>Bacillati</taxon>
        <taxon>Actinomycetota</taxon>
        <taxon>Actinomycetes</taxon>
        <taxon>Micrococcales</taxon>
        <taxon>Microbacteriaceae</taxon>
        <taxon>Microbacterium</taxon>
    </lineage>
</organism>
<keyword evidence="3" id="KW-1185">Reference proteome</keyword>
<dbReference type="Proteomes" id="UP000517712">
    <property type="component" value="Unassembled WGS sequence"/>
</dbReference>
<feature type="domain" description="Non-reducing end beta-L-arabinofuranosidase-like GH127 catalytic" evidence="1">
    <location>
        <begin position="13"/>
        <end position="395"/>
    </location>
</feature>
<dbReference type="PANTHER" id="PTHR31151:SF0">
    <property type="entry name" value="PROLINE-TRNA LIGASE (DUF1680)"/>
    <property type="match status" value="1"/>
</dbReference>
<dbReference type="RefSeq" id="WP_184281834.1">
    <property type="nucleotide sequence ID" value="NZ_BAAAPG010000001.1"/>
</dbReference>
<sequence length="608" mass="68637">MTLTPFPLDAAQLERGLFDDRRRRNREYLMSLREDALLQNHYLEAGIGSQDWHLQPSKDSSAARGLERHWGWETPGAQLRGHFLGHWMSAAAREIAVTGDAALRAKLDIVLDGLERCQRENGGEWVWAIPPSFLRRLEDGLAVWAPQYNMHKTLMGLVDVHRDLGDERALVMATQASQALLRWVRRFDDEAFQRILEVETGGMLEVWADLLEATGDPVYEELLDRYYRRSLFEGLLDGRDVLTNMHANTTIPEALGAARAYEVTGETRWRRIVEAYWDWAVTRRGTFCTGGQTSGEIWTPPFAFAARRGDKTQEHCAVYNMIRLADVLLRWTGDLTYADYIERNLYNGILAQQDPRTGMVAYFLPLAAGERKQWGTPTEDFWCCHGTLVQAHTRHAGLSFYSGDDGTVTIAQFIAARGRLMIGDEQVDVRVTPIDDAAYVGPDSNAGPAGDLHRPSALRIRLTVSSATPRRIRVRIPEWCSAAPMTSGALPSEIEGGALVMAHDGGGERRIDIALPWELRTVPIPDEPDTVAFLEGPVVLAGLVDHEIALRGETASAQDLLRADDERHWSQWRSRYRTVGQPRSIRFRPLHEVTDEQYAVYFPITRNR</sequence>
<evidence type="ECO:0000259" key="1">
    <source>
        <dbReference type="Pfam" id="PF07944"/>
    </source>
</evidence>
<dbReference type="InterPro" id="IPR012878">
    <property type="entry name" value="Beta-AFase-like_GH127_cat"/>
</dbReference>
<accession>A0A7W9CB86</accession>
<proteinExistence type="predicted"/>
<dbReference type="AlphaFoldDB" id="A0A7W9CB86"/>
<reference evidence="2 3" key="1">
    <citation type="submission" date="2020-08" db="EMBL/GenBank/DDBJ databases">
        <title>Sequencing the genomes of 1000 actinobacteria strains.</title>
        <authorList>
            <person name="Klenk H.-P."/>
        </authorList>
    </citation>
    <scope>NUCLEOTIDE SEQUENCE [LARGE SCALE GENOMIC DNA]</scope>
    <source>
        <strain evidence="2 3">DSM 24823</strain>
    </source>
</reference>
<evidence type="ECO:0000313" key="3">
    <source>
        <dbReference type="Proteomes" id="UP000517712"/>
    </source>
</evidence>
<dbReference type="PANTHER" id="PTHR31151">
    <property type="entry name" value="PROLINE-TRNA LIGASE (DUF1680)"/>
    <property type="match status" value="1"/>
</dbReference>
<evidence type="ECO:0000313" key="2">
    <source>
        <dbReference type="EMBL" id="MBB5742419.1"/>
    </source>
</evidence>